<organism evidence="2 3">
    <name type="scientific">Ostreococcus tauri</name>
    <name type="common">Marine green alga</name>
    <dbReference type="NCBI Taxonomy" id="70448"/>
    <lineage>
        <taxon>Eukaryota</taxon>
        <taxon>Viridiplantae</taxon>
        <taxon>Chlorophyta</taxon>
        <taxon>Mamiellophyceae</taxon>
        <taxon>Mamiellales</taxon>
        <taxon>Bathycoccaceae</taxon>
        <taxon>Ostreococcus</taxon>
    </lineage>
</organism>
<comment type="caution">
    <text evidence="2">The sequence shown here is derived from an EMBL/GenBank/DDBJ whole genome shotgun (WGS) entry which is preliminary data.</text>
</comment>
<name>A0A090N403_OSTTA</name>
<reference evidence="2 3" key="2">
    <citation type="journal article" date="2014" name="BMC Genomics">
        <title>An improved genome of the model marine alga Ostreococcus tauri unfolds by assessing Illumina de novo assemblies.</title>
        <authorList>
            <person name="Blanc-Mathieu R."/>
            <person name="Verhelst B."/>
            <person name="Derelle E."/>
            <person name="Rombauts S."/>
            <person name="Bouget F.Y."/>
            <person name="Carre I."/>
            <person name="Chateau A."/>
            <person name="Eyre-Walker A."/>
            <person name="Grimsley N."/>
            <person name="Moreau H."/>
            <person name="Piegu B."/>
            <person name="Rivals E."/>
            <person name="Schackwitz W."/>
            <person name="Van de Peer Y."/>
            <person name="Piganeau G."/>
        </authorList>
    </citation>
    <scope>NUCLEOTIDE SEQUENCE [LARGE SCALE GENOMIC DNA]</scope>
    <source>
        <strain evidence="3">OTTH 0595 / CCAP 157/2 / RCC745</strain>
    </source>
</reference>
<gene>
    <name evidence="2" type="ORF">OT_ostta09g01660</name>
</gene>
<evidence type="ECO:0000313" key="2">
    <source>
        <dbReference type="EMBL" id="CEF99018.1"/>
    </source>
</evidence>
<protein>
    <submittedName>
        <fullName evidence="2">Unnamed product</fullName>
    </submittedName>
</protein>
<feature type="region of interest" description="Disordered" evidence="1">
    <location>
        <begin position="201"/>
        <end position="242"/>
    </location>
</feature>
<feature type="compositionally biased region" description="Polar residues" evidence="1">
    <location>
        <begin position="427"/>
        <end position="440"/>
    </location>
</feature>
<dbReference type="OrthoDB" id="10645965at2759"/>
<feature type="compositionally biased region" description="Polar residues" evidence="1">
    <location>
        <begin position="474"/>
        <end position="483"/>
    </location>
</feature>
<feature type="compositionally biased region" description="Basic and acidic residues" evidence="1">
    <location>
        <begin position="415"/>
        <end position="424"/>
    </location>
</feature>
<sequence length="523" mass="57986">MGSSEDVESVARALARAWPEEPTATRATSTPLRALGENATRVLKHCEAHFRDGVALDAVRRVRTIAREAMREVRVKVWDARSSRARGMGATGFADAIRARVPESGTRVEDEVGALSGDVGLVVCECDRDGEISRDVVDDVRLAACESSAIVIAVERCAFGRAEATRASVARETNVPVENVFVTYGALRGNSRGIDDVLERPPLRSEAREREVEEEVGTPRSAFALDDEDEDEGGTRVHASREERIEREEWEKMVREDSDRCESAVLEMAVGKLREVCLRRAEKLALEYEPLRSSLYAQIRGERAINPNGASDQPAQPHSSSPSSPPTIRAEPYVETKRRMSSSQQHQPVPGIDMIKLQTLAINGAEKGAQVASQVSEKVGSFLNWMVSEESEAERTKRVEQERIWQERRKAMWEAQRAEREQQKQRTPNSTPDLQRSPSKSFVEGTANLVNKTARFVDLIDGSLGGDDDAYRTPRSSHSSSANALEAQLSRANARIRALEDALARHEPLHKLLTHSSSQEALY</sequence>
<feature type="compositionally biased region" description="Low complexity" evidence="1">
    <location>
        <begin position="310"/>
        <end position="322"/>
    </location>
</feature>
<feature type="region of interest" description="Disordered" evidence="1">
    <location>
        <begin position="1"/>
        <end position="30"/>
    </location>
</feature>
<reference evidence="3" key="1">
    <citation type="journal article" date="2006" name="Proc. Natl. Acad. Sci. U.S.A.">
        <title>Genome analysis of the smallest free-living eukaryote Ostreococcus tauri unveils many unique features.</title>
        <authorList>
            <person name="Derelle E."/>
            <person name="Ferraz C."/>
            <person name="Rombauts S."/>
            <person name="Rouze P."/>
            <person name="Worden A.Z."/>
            <person name="Robbens S."/>
            <person name="Partensky F."/>
            <person name="Degroeve S."/>
            <person name="Echeynie S."/>
            <person name="Cooke R."/>
            <person name="Saeys Y."/>
            <person name="Wuyts J."/>
            <person name="Jabbari K."/>
            <person name="Bowler C."/>
            <person name="Panaud O."/>
            <person name="Piegu B."/>
            <person name="Ball S.G."/>
            <person name="Ral J.-P."/>
            <person name="Bouget F.-Y."/>
            <person name="Piganeau G."/>
            <person name="De Baets B."/>
            <person name="Picard A."/>
            <person name="Delseny M."/>
            <person name="Demaille J."/>
            <person name="Van de Peer Y."/>
            <person name="Moreau H."/>
        </authorList>
    </citation>
    <scope>NUCLEOTIDE SEQUENCE [LARGE SCALE GENOMIC DNA]</scope>
    <source>
        <strain evidence="3">OTTH 0595 / CCAP 157/2 / RCC745</strain>
    </source>
</reference>
<dbReference type="EMBL" id="CAID01000009">
    <property type="protein sequence ID" value="CEF99018.1"/>
    <property type="molecule type" value="Genomic_DNA"/>
</dbReference>
<dbReference type="RefSeq" id="XP_003081153.2">
    <property type="nucleotide sequence ID" value="XM_003081105.2"/>
</dbReference>
<dbReference type="AlphaFoldDB" id="A0A090N403"/>
<dbReference type="Proteomes" id="UP000009170">
    <property type="component" value="Unassembled WGS sequence"/>
</dbReference>
<feature type="region of interest" description="Disordered" evidence="1">
    <location>
        <begin position="415"/>
        <end position="442"/>
    </location>
</feature>
<dbReference type="KEGG" id="ota:OT_ostta09g01660"/>
<feature type="compositionally biased region" description="Basic and acidic residues" evidence="1">
    <location>
        <begin position="201"/>
        <end position="211"/>
    </location>
</feature>
<keyword evidence="3" id="KW-1185">Reference proteome</keyword>
<feature type="region of interest" description="Disordered" evidence="1">
    <location>
        <begin position="468"/>
        <end position="487"/>
    </location>
</feature>
<proteinExistence type="predicted"/>
<evidence type="ECO:0000256" key="1">
    <source>
        <dbReference type="SAM" id="MobiDB-lite"/>
    </source>
</evidence>
<evidence type="ECO:0000313" key="3">
    <source>
        <dbReference type="Proteomes" id="UP000009170"/>
    </source>
</evidence>
<accession>A0A090N403</accession>
<dbReference type="GeneID" id="9831731"/>
<feature type="region of interest" description="Disordered" evidence="1">
    <location>
        <begin position="305"/>
        <end position="329"/>
    </location>
</feature>
<dbReference type="InParanoid" id="A0A090N403"/>
<feature type="compositionally biased region" description="Basic and acidic residues" evidence="1">
    <location>
        <begin position="233"/>
        <end position="242"/>
    </location>
</feature>